<protein>
    <submittedName>
        <fullName evidence="5">Unannotated protein</fullName>
    </submittedName>
</protein>
<evidence type="ECO:0000313" key="5">
    <source>
        <dbReference type="EMBL" id="CAB4945278.1"/>
    </source>
</evidence>
<keyword evidence="2" id="KW-0560">Oxidoreductase</keyword>
<dbReference type="NCBIfam" id="NF006914">
    <property type="entry name" value="PRK09404.1"/>
    <property type="match status" value="1"/>
</dbReference>
<dbReference type="Pfam" id="PF02779">
    <property type="entry name" value="Transket_pyr"/>
    <property type="match status" value="1"/>
</dbReference>
<dbReference type="PANTHER" id="PTHR23152">
    <property type="entry name" value="2-OXOGLUTARATE DEHYDROGENASE"/>
    <property type="match status" value="1"/>
</dbReference>
<dbReference type="Gene3D" id="3.40.50.11610">
    <property type="entry name" value="Multifunctional 2-oxoglutarate metabolism enzyme, C-terminal domain"/>
    <property type="match status" value="1"/>
</dbReference>
<feature type="domain" description="Transketolase-like pyrimidine-binding" evidence="4">
    <location>
        <begin position="325"/>
        <end position="518"/>
    </location>
</feature>
<keyword evidence="3" id="KW-0786">Thiamine pyrophosphate</keyword>
<evidence type="ECO:0000256" key="1">
    <source>
        <dbReference type="ARBA" id="ARBA00001964"/>
    </source>
</evidence>
<evidence type="ECO:0000256" key="3">
    <source>
        <dbReference type="ARBA" id="ARBA00023052"/>
    </source>
</evidence>
<dbReference type="EMBL" id="CAFBND010000050">
    <property type="protein sequence ID" value="CAB4945278.1"/>
    <property type="molecule type" value="Genomic_DNA"/>
</dbReference>
<dbReference type="GO" id="GO:0006099">
    <property type="term" value="P:tricarboxylic acid cycle"/>
    <property type="evidence" value="ECO:0007669"/>
    <property type="project" value="TreeGrafter"/>
</dbReference>
<accession>A0A6J7JNR2</accession>
<evidence type="ECO:0000256" key="2">
    <source>
        <dbReference type="ARBA" id="ARBA00023002"/>
    </source>
</evidence>
<gene>
    <name evidence="5" type="ORF">UFOPK3752_01316</name>
</gene>
<sequence>MLANIAGKSYGQIFREFEGDFEVEGSVQGSGDVKYHLGTSGTFTTESGAEMPVYLAANPSHLEAVNPVLEGIVRAKQDILPRGHVFSVLPILLHGDAAFAGQGVVTETLNLSQLRGYRTGGTVHIVVNNQVGFTTAPEASRSSVYCTDVARMVQAPIFHVNGDDPEAVVRVGRLAFDFRQQFNKDVVIDLVCYRRRGHNEADDPSLTQPLMYNLIDAKRSTRKLYTEGLIGRGDISVEEAETALRDFQEQLERVFAETRDDLAHPREMSHPLPAPYPAVVATAISAETVQRVVTSQVSPPEGFTVHPRLAPQMQRRAQMVEDGTIDWALGETLAFGSLLLEGRTIRLAGQDSRRGTFGQRHAVFVDRITGLEHTPLAHLSESQGSFFVYDSLLSEYAAMGFEYGYSVFRPEALVLWEAQFGDFADGAQTIIDEFITTGEQKWGQLSGVVLLLPHGYEGQGPDHSSARIERYLQMCAQDNMTVAMPSTPASYFHLLRWQAIAPHHKPLVVFTPKSMLRLKAAGSSREDFTSGTFRPVITDATVEASTVTRVLLCTGKVTYDLLAERERTGRTDVAVVRLERLAPLPVEELTAALAAFPRDAELVFVQEEPANQGAWPYVALNLQEHLDGRVLRRISRSASSSPAVGTHKVHEREQADIVTAAFA</sequence>
<dbReference type="Pfam" id="PF16870">
    <property type="entry name" value="OxoGdeHyase_C"/>
    <property type="match status" value="1"/>
</dbReference>
<dbReference type="NCBIfam" id="NF008907">
    <property type="entry name" value="PRK12270.1"/>
    <property type="match status" value="1"/>
</dbReference>
<dbReference type="Gene3D" id="3.40.50.970">
    <property type="match status" value="1"/>
</dbReference>
<dbReference type="InterPro" id="IPR042179">
    <property type="entry name" value="KGD_C_sf"/>
</dbReference>
<dbReference type="GO" id="GO:0030976">
    <property type="term" value="F:thiamine pyrophosphate binding"/>
    <property type="evidence" value="ECO:0007669"/>
    <property type="project" value="InterPro"/>
</dbReference>
<dbReference type="GO" id="GO:0004591">
    <property type="term" value="F:oxoglutarate dehydrogenase (succinyl-transferring) activity"/>
    <property type="evidence" value="ECO:0007669"/>
    <property type="project" value="TreeGrafter"/>
</dbReference>
<dbReference type="Pfam" id="PF00676">
    <property type="entry name" value="E1_dh"/>
    <property type="match status" value="1"/>
</dbReference>
<dbReference type="NCBIfam" id="TIGR00239">
    <property type="entry name" value="2oxo_dh_E1"/>
    <property type="match status" value="1"/>
</dbReference>
<comment type="cofactor">
    <cofactor evidence="1">
        <name>thiamine diphosphate</name>
        <dbReference type="ChEBI" id="CHEBI:58937"/>
    </cofactor>
</comment>
<proteinExistence type="predicted"/>
<dbReference type="InterPro" id="IPR031717">
    <property type="entry name" value="ODO-1/KGD_C"/>
</dbReference>
<dbReference type="PANTHER" id="PTHR23152:SF4">
    <property type="entry name" value="2-OXOADIPATE DEHYDROGENASE COMPLEX COMPONENT E1"/>
    <property type="match status" value="1"/>
</dbReference>
<dbReference type="Gene3D" id="3.40.50.12470">
    <property type="match status" value="1"/>
</dbReference>
<dbReference type="GO" id="GO:0045252">
    <property type="term" value="C:oxoglutarate dehydrogenase complex"/>
    <property type="evidence" value="ECO:0007669"/>
    <property type="project" value="TreeGrafter"/>
</dbReference>
<organism evidence="5">
    <name type="scientific">freshwater metagenome</name>
    <dbReference type="NCBI Taxonomy" id="449393"/>
    <lineage>
        <taxon>unclassified sequences</taxon>
        <taxon>metagenomes</taxon>
        <taxon>ecological metagenomes</taxon>
    </lineage>
</organism>
<dbReference type="InterPro" id="IPR029061">
    <property type="entry name" value="THDP-binding"/>
</dbReference>
<dbReference type="SMART" id="SM00861">
    <property type="entry name" value="Transket_pyr"/>
    <property type="match status" value="1"/>
</dbReference>
<dbReference type="GO" id="GO:0005829">
    <property type="term" value="C:cytosol"/>
    <property type="evidence" value="ECO:0007669"/>
    <property type="project" value="TreeGrafter"/>
</dbReference>
<dbReference type="SUPFAM" id="SSF52518">
    <property type="entry name" value="Thiamin diphosphate-binding fold (THDP-binding)"/>
    <property type="match status" value="2"/>
</dbReference>
<dbReference type="AlphaFoldDB" id="A0A6J7JNR2"/>
<reference evidence="5" key="1">
    <citation type="submission" date="2020-05" db="EMBL/GenBank/DDBJ databases">
        <authorList>
            <person name="Chiriac C."/>
            <person name="Salcher M."/>
            <person name="Ghai R."/>
            <person name="Kavagutti S V."/>
        </authorList>
    </citation>
    <scope>NUCLEOTIDE SEQUENCE</scope>
</reference>
<name>A0A6J7JNR2_9ZZZZ</name>
<dbReference type="InterPro" id="IPR005475">
    <property type="entry name" value="Transketolase-like_Pyr-bd"/>
</dbReference>
<dbReference type="InterPro" id="IPR001017">
    <property type="entry name" value="DH_E1"/>
</dbReference>
<dbReference type="CDD" id="cd02016">
    <property type="entry name" value="TPP_E1_OGDC_like"/>
    <property type="match status" value="1"/>
</dbReference>
<evidence type="ECO:0000259" key="4">
    <source>
        <dbReference type="SMART" id="SM00861"/>
    </source>
</evidence>
<dbReference type="InterPro" id="IPR011603">
    <property type="entry name" value="2oxoglutarate_DH_E1"/>
</dbReference>